<evidence type="ECO:0000313" key="2">
    <source>
        <dbReference type="EMBL" id="EGZ14347.1"/>
    </source>
</evidence>
<dbReference type="KEGG" id="psoj:PHYSODRAFT_335987"/>
<accession>G4ZS51</accession>
<dbReference type="SMR" id="G4ZS51"/>
<dbReference type="RefSeq" id="XP_009531776.1">
    <property type="nucleotide sequence ID" value="XM_009533481.1"/>
</dbReference>
<reference evidence="2 3" key="1">
    <citation type="journal article" date="2006" name="Science">
        <title>Phytophthora genome sequences uncover evolutionary origins and mechanisms of pathogenesis.</title>
        <authorList>
            <person name="Tyler B.M."/>
            <person name="Tripathy S."/>
            <person name="Zhang X."/>
            <person name="Dehal P."/>
            <person name="Jiang R.H."/>
            <person name="Aerts A."/>
            <person name="Arredondo F.D."/>
            <person name="Baxter L."/>
            <person name="Bensasson D."/>
            <person name="Beynon J.L."/>
            <person name="Chapman J."/>
            <person name="Damasceno C.M."/>
            <person name="Dorrance A.E."/>
            <person name="Dou D."/>
            <person name="Dickerman A.W."/>
            <person name="Dubchak I.L."/>
            <person name="Garbelotto M."/>
            <person name="Gijzen M."/>
            <person name="Gordon S.G."/>
            <person name="Govers F."/>
            <person name="Grunwald N.J."/>
            <person name="Huang W."/>
            <person name="Ivors K.L."/>
            <person name="Jones R.W."/>
            <person name="Kamoun S."/>
            <person name="Krampis K."/>
            <person name="Lamour K.H."/>
            <person name="Lee M.K."/>
            <person name="McDonald W.H."/>
            <person name="Medina M."/>
            <person name="Meijer H.J."/>
            <person name="Nordberg E.K."/>
            <person name="Maclean D.J."/>
            <person name="Ospina-Giraldo M.D."/>
            <person name="Morris P.F."/>
            <person name="Phuntumart V."/>
            <person name="Putnam N.H."/>
            <person name="Rash S."/>
            <person name="Rose J.K."/>
            <person name="Sakihama Y."/>
            <person name="Salamov A.A."/>
            <person name="Savidor A."/>
            <person name="Scheuring C.F."/>
            <person name="Smith B.M."/>
            <person name="Sobral B.W."/>
            <person name="Terry A."/>
            <person name="Torto-Alalibo T.A."/>
            <person name="Win J."/>
            <person name="Xu Z."/>
            <person name="Zhang H."/>
            <person name="Grigoriev I.V."/>
            <person name="Rokhsar D.S."/>
            <person name="Boore J.L."/>
        </authorList>
    </citation>
    <scope>NUCLEOTIDE SEQUENCE [LARGE SCALE GENOMIC DNA]</scope>
    <source>
        <strain evidence="2 3">P6497</strain>
    </source>
</reference>
<protein>
    <submittedName>
        <fullName evidence="2">Uncharacterized protein</fullName>
    </submittedName>
</protein>
<keyword evidence="3" id="KW-1185">Reference proteome</keyword>
<dbReference type="AlphaFoldDB" id="G4ZS51"/>
<proteinExistence type="predicted"/>
<dbReference type="Proteomes" id="UP000002640">
    <property type="component" value="Unassembled WGS sequence"/>
</dbReference>
<evidence type="ECO:0000313" key="3">
    <source>
        <dbReference type="Proteomes" id="UP000002640"/>
    </source>
</evidence>
<organism evidence="2 3">
    <name type="scientific">Phytophthora sojae (strain P6497)</name>
    <name type="common">Soybean stem and root rot agent</name>
    <name type="synonym">Phytophthora megasperma f. sp. glycines</name>
    <dbReference type="NCBI Taxonomy" id="1094619"/>
    <lineage>
        <taxon>Eukaryota</taxon>
        <taxon>Sar</taxon>
        <taxon>Stramenopiles</taxon>
        <taxon>Oomycota</taxon>
        <taxon>Peronosporomycetes</taxon>
        <taxon>Peronosporales</taxon>
        <taxon>Peronosporaceae</taxon>
        <taxon>Phytophthora</taxon>
    </lineage>
</organism>
<name>G4ZS51_PHYSP</name>
<feature type="region of interest" description="Disordered" evidence="1">
    <location>
        <begin position="1"/>
        <end position="20"/>
    </location>
</feature>
<gene>
    <name evidence="2" type="ORF">PHYSODRAFT_335987</name>
</gene>
<dbReference type="GeneID" id="20647126"/>
<dbReference type="EMBL" id="JH159156">
    <property type="protein sequence ID" value="EGZ14347.1"/>
    <property type="molecule type" value="Genomic_DNA"/>
</dbReference>
<sequence>MQQRVNEPSSSRLEQQGGTIEQQSQLIQRLKEEATYRLECDLARSHKLDEQIRELSETSQLLAEDILQMKLKLAGRDQMLLKRGQKYAELAHANRVLSRHAQAIELSERELVAVLIPTKKRLALLRDTLTRFCYELEGIR</sequence>
<evidence type="ECO:0000256" key="1">
    <source>
        <dbReference type="SAM" id="MobiDB-lite"/>
    </source>
</evidence>
<dbReference type="InParanoid" id="G4ZS51"/>